<evidence type="ECO:0000313" key="2">
    <source>
        <dbReference type="EMBL" id="MCC2165480.1"/>
    </source>
</evidence>
<gene>
    <name evidence="2" type="ORF">LKD32_11465</name>
</gene>
<dbReference type="InterPro" id="IPR001387">
    <property type="entry name" value="Cro/C1-type_HTH"/>
</dbReference>
<evidence type="ECO:0000313" key="3">
    <source>
        <dbReference type="Proteomes" id="UP001198962"/>
    </source>
</evidence>
<dbReference type="RefSeq" id="WP_308451773.1">
    <property type="nucleotide sequence ID" value="NZ_JAJEPU010000037.1"/>
</dbReference>
<dbReference type="Gene3D" id="1.10.260.40">
    <property type="entry name" value="lambda repressor-like DNA-binding domains"/>
    <property type="match status" value="1"/>
</dbReference>
<feature type="domain" description="HTH cro/C1-type" evidence="1">
    <location>
        <begin position="91"/>
        <end position="144"/>
    </location>
</feature>
<dbReference type="Pfam" id="PF13443">
    <property type="entry name" value="HTH_26"/>
    <property type="match status" value="1"/>
</dbReference>
<dbReference type="GO" id="GO:0003677">
    <property type="term" value="F:DNA binding"/>
    <property type="evidence" value="ECO:0007669"/>
    <property type="project" value="InterPro"/>
</dbReference>
<proteinExistence type="predicted"/>
<comment type="caution">
    <text evidence="2">The sequence shown here is derived from an EMBL/GenBank/DDBJ whole genome shotgun (WGS) entry which is preliminary data.</text>
</comment>
<organism evidence="2 3">
    <name type="scientific">Brotaphodocola catenula</name>
    <dbReference type="NCBI Taxonomy" id="2885361"/>
    <lineage>
        <taxon>Bacteria</taxon>
        <taxon>Bacillati</taxon>
        <taxon>Bacillota</taxon>
        <taxon>Clostridia</taxon>
        <taxon>Lachnospirales</taxon>
        <taxon>Lachnospiraceae</taxon>
        <taxon>Brotaphodocola</taxon>
    </lineage>
</organism>
<accession>A0AAE3DIW2</accession>
<dbReference type="SUPFAM" id="SSF47413">
    <property type="entry name" value="lambda repressor-like DNA-binding domains"/>
    <property type="match status" value="1"/>
</dbReference>
<dbReference type="EMBL" id="JAJEPU010000037">
    <property type="protein sequence ID" value="MCC2165480.1"/>
    <property type="molecule type" value="Genomic_DNA"/>
</dbReference>
<evidence type="ECO:0000259" key="1">
    <source>
        <dbReference type="Pfam" id="PF13443"/>
    </source>
</evidence>
<dbReference type="InterPro" id="IPR010982">
    <property type="entry name" value="Lambda_DNA-bd_dom_sf"/>
</dbReference>
<protein>
    <submittedName>
        <fullName evidence="2">Helix-turn-helix transcriptional regulator</fullName>
    </submittedName>
</protein>
<keyword evidence="3" id="KW-1185">Reference proteome</keyword>
<reference evidence="2" key="1">
    <citation type="submission" date="2021-10" db="EMBL/GenBank/DDBJ databases">
        <title>Anaerobic single-cell dispensing facilitates the cultivation of human gut bacteria.</title>
        <authorList>
            <person name="Afrizal A."/>
        </authorList>
    </citation>
    <scope>NUCLEOTIDE SEQUENCE</scope>
    <source>
        <strain evidence="2">CLA-AA-H274</strain>
    </source>
</reference>
<name>A0AAE3DIW2_9FIRM</name>
<dbReference type="Proteomes" id="UP001198962">
    <property type="component" value="Unassembled WGS sequence"/>
</dbReference>
<sequence>MDVLDEWICGLTEYLTENNQPIDTGNFKNKWLNLFQKKVKRPQLEEFIKVERSDSPEITKRADYTRKDVKNLEDLIQELGETFHEMLFRKIDESGMSDAEVYKKANLDRKHFSKIRNNPAYHPRKGTILALAIALELDLEETVEFLGKAEYALSPGNKGDLIVRYFIDQGVYDINVINYALDYFEQPMLGS</sequence>
<dbReference type="AlphaFoldDB" id="A0AAE3DIW2"/>